<dbReference type="EMBL" id="SRPW01000718">
    <property type="protein sequence ID" value="KAG6012608.1"/>
    <property type="molecule type" value="Genomic_DNA"/>
</dbReference>
<keyword evidence="2" id="KW-1185">Reference proteome</keyword>
<reference evidence="1" key="1">
    <citation type="journal article" date="2020" name="bioRxiv">
        <title>Whole genome comparisons of ergot fungi reveals the divergence and evolution of species within the genus Claviceps are the result of varying mechanisms driving genome evolution and host range expansion.</title>
        <authorList>
            <person name="Wyka S.A."/>
            <person name="Mondo S.J."/>
            <person name="Liu M."/>
            <person name="Dettman J."/>
            <person name="Nalam V."/>
            <person name="Broders K.D."/>
        </authorList>
    </citation>
    <scope>NUCLEOTIDE SEQUENCE</scope>
    <source>
        <strain evidence="1">CCC 602</strain>
    </source>
</reference>
<feature type="non-terminal residue" evidence="1">
    <location>
        <position position="125"/>
    </location>
</feature>
<proteinExistence type="predicted"/>
<sequence length="125" mass="13333">MSIPIALRPGCGFSSLSKRASWSTSLFRRGYAGTPHRQQKQQPPIPTVPSCPPPTCGCADSPVMPQGLEIDHESPLKGVISGYAEQVLVCTGRDDWASKIEDESGGDNLAADLKELFGRGGVYSD</sequence>
<name>A0A9P7NC52_9HYPO</name>
<protein>
    <submittedName>
        <fullName evidence="1">Uncharacterized protein</fullName>
    </submittedName>
</protein>
<gene>
    <name evidence="1" type="ORF">E4U43_007714</name>
</gene>
<comment type="caution">
    <text evidence="1">The sequence shown here is derived from an EMBL/GenBank/DDBJ whole genome shotgun (WGS) entry which is preliminary data.</text>
</comment>
<dbReference type="Proteomes" id="UP000748025">
    <property type="component" value="Unassembled WGS sequence"/>
</dbReference>
<organism evidence="1 2">
    <name type="scientific">Claviceps pusilla</name>
    <dbReference type="NCBI Taxonomy" id="123648"/>
    <lineage>
        <taxon>Eukaryota</taxon>
        <taxon>Fungi</taxon>
        <taxon>Dikarya</taxon>
        <taxon>Ascomycota</taxon>
        <taxon>Pezizomycotina</taxon>
        <taxon>Sordariomycetes</taxon>
        <taxon>Hypocreomycetidae</taxon>
        <taxon>Hypocreales</taxon>
        <taxon>Clavicipitaceae</taxon>
        <taxon>Claviceps</taxon>
    </lineage>
</organism>
<evidence type="ECO:0000313" key="1">
    <source>
        <dbReference type="EMBL" id="KAG6012608.1"/>
    </source>
</evidence>
<accession>A0A9P7NC52</accession>
<evidence type="ECO:0000313" key="2">
    <source>
        <dbReference type="Proteomes" id="UP000748025"/>
    </source>
</evidence>
<dbReference type="AlphaFoldDB" id="A0A9P7NC52"/>
<dbReference type="OrthoDB" id="10253744at2759"/>